<dbReference type="RefSeq" id="WP_202382635.1">
    <property type="nucleotide sequence ID" value="NZ_BAAAMA010000010.1"/>
</dbReference>
<dbReference type="InterPro" id="IPR050570">
    <property type="entry name" value="Cell_wall_metabolism_enzyme"/>
</dbReference>
<reference evidence="3 4" key="1">
    <citation type="submission" date="2018-09" db="EMBL/GenBank/DDBJ databases">
        <title>Comparative genomics of Leucobacter spp.</title>
        <authorList>
            <person name="Reis A.C."/>
            <person name="Kolvenbach B.A."/>
            <person name="Corvini P.F.X."/>
            <person name="Nunes O.C."/>
        </authorList>
    </citation>
    <scope>NUCLEOTIDE SEQUENCE [LARGE SCALE GENOMIC DNA]</scope>
    <source>
        <strain evidence="3 4">L-1</strain>
    </source>
</reference>
<accession>A0ABS1SS85</accession>
<protein>
    <submittedName>
        <fullName evidence="3">M23 family metallopeptidase</fullName>
    </submittedName>
</protein>
<feature type="region of interest" description="Disordered" evidence="1">
    <location>
        <begin position="371"/>
        <end position="391"/>
    </location>
</feature>
<evidence type="ECO:0000259" key="2">
    <source>
        <dbReference type="Pfam" id="PF01551"/>
    </source>
</evidence>
<dbReference type="PANTHER" id="PTHR21666:SF270">
    <property type="entry name" value="MUREIN HYDROLASE ACTIVATOR ENVC"/>
    <property type="match status" value="1"/>
</dbReference>
<gene>
    <name evidence="3" type="ORF">D3226_11025</name>
</gene>
<keyword evidence="4" id="KW-1185">Reference proteome</keyword>
<evidence type="ECO:0000256" key="1">
    <source>
        <dbReference type="SAM" id="MobiDB-lite"/>
    </source>
</evidence>
<organism evidence="3 4">
    <name type="scientific">Leucobacter chromiireducens subsp. chromiireducens</name>
    <dbReference type="NCBI Taxonomy" id="660067"/>
    <lineage>
        <taxon>Bacteria</taxon>
        <taxon>Bacillati</taxon>
        <taxon>Actinomycetota</taxon>
        <taxon>Actinomycetes</taxon>
        <taxon>Micrococcales</taxon>
        <taxon>Microbacteriaceae</taxon>
        <taxon>Leucobacter</taxon>
    </lineage>
</organism>
<dbReference type="InterPro" id="IPR016047">
    <property type="entry name" value="M23ase_b-sheet_dom"/>
</dbReference>
<evidence type="ECO:0000313" key="3">
    <source>
        <dbReference type="EMBL" id="MBL3690485.1"/>
    </source>
</evidence>
<proteinExistence type="predicted"/>
<evidence type="ECO:0000313" key="4">
    <source>
        <dbReference type="Proteomes" id="UP001646141"/>
    </source>
</evidence>
<dbReference type="Proteomes" id="UP001646141">
    <property type="component" value="Unassembled WGS sequence"/>
</dbReference>
<dbReference type="CDD" id="cd12797">
    <property type="entry name" value="M23_peptidase"/>
    <property type="match status" value="1"/>
</dbReference>
<feature type="domain" description="M23ase beta-sheet core" evidence="2">
    <location>
        <begin position="261"/>
        <end position="356"/>
    </location>
</feature>
<name>A0ABS1SS85_9MICO</name>
<dbReference type="SUPFAM" id="SSF51261">
    <property type="entry name" value="Duplicated hybrid motif"/>
    <property type="match status" value="1"/>
</dbReference>
<dbReference type="Gene3D" id="2.70.70.10">
    <property type="entry name" value="Glucose Permease (Domain IIA)"/>
    <property type="match status" value="1"/>
</dbReference>
<dbReference type="PANTHER" id="PTHR21666">
    <property type="entry name" value="PEPTIDASE-RELATED"/>
    <property type="match status" value="1"/>
</dbReference>
<dbReference type="Pfam" id="PF01551">
    <property type="entry name" value="Peptidase_M23"/>
    <property type="match status" value="1"/>
</dbReference>
<dbReference type="EMBL" id="QYAD01000004">
    <property type="protein sequence ID" value="MBL3690485.1"/>
    <property type="molecule type" value="Genomic_DNA"/>
</dbReference>
<comment type="caution">
    <text evidence="3">The sequence shown here is derived from an EMBL/GenBank/DDBJ whole genome shotgun (WGS) entry which is preliminary data.</text>
</comment>
<dbReference type="InterPro" id="IPR011055">
    <property type="entry name" value="Dup_hybrid_motif"/>
</dbReference>
<sequence>MTVFRNVLVALALLGLFFGPTITVVSVAALAGPATTACTPGSLTVGPIPESLNATTKNGETVTLNRKQLTHAATIITVGGQTTGVGRPGVVIALMAALTESDLRMLANTGNYPESGDYPNDGNGSDHDSLGLFQMRPTAGWGTVHDLMNPNYQAQAFYGGPSGPNYPSPRGLLDISGWQQLDPGAAAQAVEVSAYPDRYQNFQPVAETILTALTKPAGTGGRGDSSVPETTRVVFPLPDGSWVKTGGFGSRTDPITFEPDYHFGTDYGAADGTQIFSVADGVIVHAGYTGTWGGLIIIEHTVKGERVASYYAHMWEHGIHVTEGMTVTAGQHIGDVGSSGKSTGAHLHLEIRPGGQGQPAIDSEQWLADQGAEGLTESKTSRASCTLGGRK</sequence>